<comment type="catalytic activity">
    <reaction evidence="7">
        <text>(6S)-5-methyl-5,6,7,8-tetrahydrofolate + NAD(+) = (6R)-5,10-methylene-5,6,7,8-tetrahydrofolate + NADH + H(+)</text>
        <dbReference type="Rhea" id="RHEA:19821"/>
        <dbReference type="ChEBI" id="CHEBI:15378"/>
        <dbReference type="ChEBI" id="CHEBI:15636"/>
        <dbReference type="ChEBI" id="CHEBI:18608"/>
        <dbReference type="ChEBI" id="CHEBI:57540"/>
        <dbReference type="ChEBI" id="CHEBI:57945"/>
        <dbReference type="EC" id="1.5.1.54"/>
    </reaction>
    <physiologicalReaction direction="right-to-left" evidence="7">
        <dbReference type="Rhea" id="RHEA:19823"/>
    </physiologicalReaction>
</comment>
<name>A0A2M7SDE9_9BACT</name>
<evidence type="ECO:0000256" key="2">
    <source>
        <dbReference type="ARBA" id="ARBA00004777"/>
    </source>
</evidence>
<dbReference type="InterPro" id="IPR029041">
    <property type="entry name" value="FAD-linked_oxidoreductase-like"/>
</dbReference>
<comment type="pathway">
    <text evidence="2 8">One-carbon metabolism; tetrahydrofolate interconversion.</text>
</comment>
<dbReference type="GO" id="GO:0009086">
    <property type="term" value="P:methionine biosynthetic process"/>
    <property type="evidence" value="ECO:0007669"/>
    <property type="project" value="TreeGrafter"/>
</dbReference>
<keyword evidence="6 8" id="KW-0560">Oxidoreductase</keyword>
<dbReference type="InterPro" id="IPR003171">
    <property type="entry name" value="Mehydrof_redctse-like"/>
</dbReference>
<evidence type="ECO:0000256" key="4">
    <source>
        <dbReference type="ARBA" id="ARBA00022630"/>
    </source>
</evidence>
<keyword evidence="4 8" id="KW-0285">Flavoprotein</keyword>
<dbReference type="SUPFAM" id="SSF51730">
    <property type="entry name" value="FAD-linked oxidoreductase"/>
    <property type="match status" value="1"/>
</dbReference>
<gene>
    <name evidence="9" type="ORF">COY52_04065</name>
</gene>
<evidence type="ECO:0000313" key="10">
    <source>
        <dbReference type="Proteomes" id="UP000229307"/>
    </source>
</evidence>
<dbReference type="Proteomes" id="UP000229307">
    <property type="component" value="Unassembled WGS sequence"/>
</dbReference>
<organism evidence="9 10">
    <name type="scientific">Candidatus Desantisbacteria bacterium CG_4_10_14_0_8_um_filter_48_22</name>
    <dbReference type="NCBI Taxonomy" id="1974543"/>
    <lineage>
        <taxon>Bacteria</taxon>
        <taxon>Candidatus Desantisiibacteriota</taxon>
    </lineage>
</organism>
<sequence length="293" mass="32217">MKLTELIKKKNFVVTSEIGPPKGWQVEHHLDEAKKYFAGIVDAVNVTDNQSSVMRFGSLATCHMLKDRGMEPVFQVTCRDRNRLALQSDILSAAGLGIENLLLLTGDHPKLGDHPGSKPVFDLDSVSLTHAVRQMESGVDLAGNKLDGDPPKFCKGAVVSPCAEPLEPQLMKMEKKINAGTEFFQTQAVYEPEKFARFMEKIKGWNVPVLVGIVILKSVGMAKFMNENVAGVFVPDPLIEELRKDKEKTKSGQTGVEIAARLIKEMKSMCQGVHIMPLGWDQHVPAILDAAGL</sequence>
<dbReference type="UniPathway" id="UPA00193"/>
<evidence type="ECO:0000256" key="6">
    <source>
        <dbReference type="ARBA" id="ARBA00023002"/>
    </source>
</evidence>
<evidence type="ECO:0000256" key="1">
    <source>
        <dbReference type="ARBA" id="ARBA00001974"/>
    </source>
</evidence>
<comment type="similarity">
    <text evidence="3 8">Belongs to the methylenetetrahydrofolate reductase family.</text>
</comment>
<dbReference type="GO" id="GO:0005829">
    <property type="term" value="C:cytosol"/>
    <property type="evidence" value="ECO:0007669"/>
    <property type="project" value="TreeGrafter"/>
</dbReference>
<evidence type="ECO:0000313" key="9">
    <source>
        <dbReference type="EMBL" id="PIZ17555.1"/>
    </source>
</evidence>
<evidence type="ECO:0000256" key="5">
    <source>
        <dbReference type="ARBA" id="ARBA00022827"/>
    </source>
</evidence>
<protein>
    <recommendedName>
        <fullName evidence="8">Methylenetetrahydrofolate reductase</fullName>
    </recommendedName>
</protein>
<proteinExistence type="inferred from homology"/>
<dbReference type="CDD" id="cd00537">
    <property type="entry name" value="MTHFR"/>
    <property type="match status" value="1"/>
</dbReference>
<evidence type="ECO:0000256" key="3">
    <source>
        <dbReference type="ARBA" id="ARBA00006743"/>
    </source>
</evidence>
<dbReference type="PANTHER" id="PTHR45754">
    <property type="entry name" value="METHYLENETETRAHYDROFOLATE REDUCTASE"/>
    <property type="match status" value="1"/>
</dbReference>
<keyword evidence="5 8" id="KW-0274">FAD</keyword>
<dbReference type="EMBL" id="PFMR01000106">
    <property type="protein sequence ID" value="PIZ17555.1"/>
    <property type="molecule type" value="Genomic_DNA"/>
</dbReference>
<dbReference type="GO" id="GO:0071949">
    <property type="term" value="F:FAD binding"/>
    <property type="evidence" value="ECO:0007669"/>
    <property type="project" value="TreeGrafter"/>
</dbReference>
<dbReference type="GO" id="GO:0106312">
    <property type="term" value="F:methylenetetrahydrofolate reductase (NADH) activity"/>
    <property type="evidence" value="ECO:0007669"/>
    <property type="project" value="UniProtKB-EC"/>
</dbReference>
<evidence type="ECO:0000256" key="7">
    <source>
        <dbReference type="ARBA" id="ARBA00048628"/>
    </source>
</evidence>
<dbReference type="Pfam" id="PF02219">
    <property type="entry name" value="MTHFR"/>
    <property type="match status" value="1"/>
</dbReference>
<reference evidence="10" key="1">
    <citation type="submission" date="2017-09" db="EMBL/GenBank/DDBJ databases">
        <title>Depth-based differentiation of microbial function through sediment-hosted aquifers and enrichment of novel symbionts in the deep terrestrial subsurface.</title>
        <authorList>
            <person name="Probst A.J."/>
            <person name="Ladd B."/>
            <person name="Jarett J.K."/>
            <person name="Geller-Mcgrath D.E."/>
            <person name="Sieber C.M.K."/>
            <person name="Emerson J.B."/>
            <person name="Anantharaman K."/>
            <person name="Thomas B.C."/>
            <person name="Malmstrom R."/>
            <person name="Stieglmeier M."/>
            <person name="Klingl A."/>
            <person name="Woyke T."/>
            <person name="Ryan C.M."/>
            <person name="Banfield J.F."/>
        </authorList>
    </citation>
    <scope>NUCLEOTIDE SEQUENCE [LARGE SCALE GENOMIC DNA]</scope>
</reference>
<dbReference type="GO" id="GO:0035999">
    <property type="term" value="P:tetrahydrofolate interconversion"/>
    <property type="evidence" value="ECO:0007669"/>
    <property type="project" value="UniProtKB-UniPathway"/>
</dbReference>
<comment type="cofactor">
    <cofactor evidence="1 8">
        <name>FAD</name>
        <dbReference type="ChEBI" id="CHEBI:57692"/>
    </cofactor>
</comment>
<accession>A0A2M7SDE9</accession>
<dbReference type="AlphaFoldDB" id="A0A2M7SDE9"/>
<comment type="caution">
    <text evidence="9">The sequence shown here is derived from an EMBL/GenBank/DDBJ whole genome shotgun (WGS) entry which is preliminary data.</text>
</comment>
<evidence type="ECO:0000256" key="8">
    <source>
        <dbReference type="RuleBase" id="RU003862"/>
    </source>
</evidence>
<dbReference type="PANTHER" id="PTHR45754:SF3">
    <property type="entry name" value="METHYLENETETRAHYDROFOLATE REDUCTASE (NADPH)"/>
    <property type="match status" value="1"/>
</dbReference>
<dbReference type="Gene3D" id="3.20.20.220">
    <property type="match status" value="1"/>
</dbReference>